<evidence type="ECO:0000256" key="1">
    <source>
        <dbReference type="ARBA" id="ARBA00022729"/>
    </source>
</evidence>
<organism evidence="3 4">
    <name type="scientific">Geovibrio thiophilus</name>
    <dbReference type="NCBI Taxonomy" id="139438"/>
    <lineage>
        <taxon>Bacteria</taxon>
        <taxon>Pseudomonadati</taxon>
        <taxon>Deferribacterota</taxon>
        <taxon>Deferribacteres</taxon>
        <taxon>Deferribacterales</taxon>
        <taxon>Geovibrionaceae</taxon>
        <taxon>Geovibrio</taxon>
    </lineage>
</organism>
<proteinExistence type="predicted"/>
<dbReference type="Gene3D" id="3.40.190.10">
    <property type="entry name" value="Periplasmic binding protein-like II"/>
    <property type="match status" value="2"/>
</dbReference>
<evidence type="ECO:0000259" key="2">
    <source>
        <dbReference type="Pfam" id="PF08984"/>
    </source>
</evidence>
<keyword evidence="4" id="KW-1185">Reference proteome</keyword>
<name>A0A3R5X330_9BACT</name>
<dbReference type="GO" id="GO:0015888">
    <property type="term" value="P:thiamine transport"/>
    <property type="evidence" value="ECO:0007669"/>
    <property type="project" value="TreeGrafter"/>
</dbReference>
<dbReference type="PANTHER" id="PTHR30006">
    <property type="entry name" value="THIAMINE-BINDING PERIPLASMIC PROTEIN-RELATED"/>
    <property type="match status" value="1"/>
</dbReference>
<dbReference type="InterPro" id="IPR038062">
    <property type="entry name" value="ScdA-like_N_sf"/>
</dbReference>
<gene>
    <name evidence="3" type="ORF">EP073_08145</name>
</gene>
<protein>
    <submittedName>
        <fullName evidence="3">ABC transporter substrate-binding protein</fullName>
    </submittedName>
</protein>
<dbReference type="PANTHER" id="PTHR30006:SF2">
    <property type="entry name" value="ABC TRANSPORTER SUBSTRATE-BINDING PROTEIN"/>
    <property type="match status" value="1"/>
</dbReference>
<dbReference type="InterPro" id="IPR015077">
    <property type="entry name" value="DUF1858"/>
</dbReference>
<dbReference type="KEGG" id="gtl:EP073_08145"/>
<feature type="domain" description="DUF1858" evidence="2">
    <location>
        <begin position="5"/>
        <end position="60"/>
    </location>
</feature>
<dbReference type="GO" id="GO:0030288">
    <property type="term" value="C:outer membrane-bounded periplasmic space"/>
    <property type="evidence" value="ECO:0007669"/>
    <property type="project" value="TreeGrafter"/>
</dbReference>
<dbReference type="AlphaFoldDB" id="A0A3R5X330"/>
<sequence>MSFSQMTIKEIIDNHPETRDIFVSNGFEHFKDDAKLNTLGKFLKLETALKNKKFDVDTFVALLEDKVNSNEAAADVTLKKTKTEGAVSMKGLLPCPVRLPILEKIDAYAESEGVSVAYKLEAASIGADWMNAEIRNAESVDSLADIYLSAGFELFFSKSFRDKLHADGSFKNLVETGINARFTDLKLEDPRNILSIVSLVPAVFMLNLEEQGDLPEPKTWADLLRPEYENKVALPVGDFDLFNAILLNIYKDHGIEGVRKLGKCLIRSMHPAEMVKNAGKKVAGKPYITIMPYFFTKMLAGLKTVKVYFPEDGAIVSPVFMLARDKEGVRPLAQAVAGKEIGEILTQKGLFPSTHPEVQNVLPDYAPFKWIGWDFIENNDIDQIIEETMNIFKNS</sequence>
<dbReference type="SUPFAM" id="SSF53850">
    <property type="entry name" value="Periplasmic binding protein-like II"/>
    <property type="match status" value="1"/>
</dbReference>
<dbReference type="Pfam" id="PF08984">
    <property type="entry name" value="DUF1858"/>
    <property type="match status" value="1"/>
</dbReference>
<dbReference type="GO" id="GO:0030975">
    <property type="term" value="F:thiamine binding"/>
    <property type="evidence" value="ECO:0007669"/>
    <property type="project" value="TreeGrafter"/>
</dbReference>
<dbReference type="Proteomes" id="UP000287502">
    <property type="component" value="Chromosome"/>
</dbReference>
<dbReference type="SUPFAM" id="SSF140683">
    <property type="entry name" value="SP0561-like"/>
    <property type="match status" value="1"/>
</dbReference>
<dbReference type="Gene3D" id="1.10.3910.10">
    <property type="entry name" value="SP0561-like"/>
    <property type="match status" value="1"/>
</dbReference>
<keyword evidence="1" id="KW-0732">Signal</keyword>
<evidence type="ECO:0000313" key="4">
    <source>
        <dbReference type="Proteomes" id="UP000287502"/>
    </source>
</evidence>
<evidence type="ECO:0000313" key="3">
    <source>
        <dbReference type="EMBL" id="QAR33371.1"/>
    </source>
</evidence>
<dbReference type="OrthoDB" id="9766989at2"/>
<accession>A0A3R5X330</accession>
<dbReference type="EMBL" id="CP035108">
    <property type="protein sequence ID" value="QAR33371.1"/>
    <property type="molecule type" value="Genomic_DNA"/>
</dbReference>
<reference evidence="3 4" key="1">
    <citation type="submission" date="2019-01" db="EMBL/GenBank/DDBJ databases">
        <title>Geovibrio thiophilus DSM 11263, complete genome.</title>
        <authorList>
            <person name="Spring S."/>
            <person name="Bunk B."/>
            <person name="Sproer C."/>
        </authorList>
    </citation>
    <scope>NUCLEOTIDE SEQUENCE [LARGE SCALE GENOMIC DNA]</scope>
    <source>
        <strain evidence="3 4">DSM 11263</strain>
    </source>
</reference>
<dbReference type="GO" id="GO:0030976">
    <property type="term" value="F:thiamine pyrophosphate binding"/>
    <property type="evidence" value="ECO:0007669"/>
    <property type="project" value="TreeGrafter"/>
</dbReference>
<dbReference type="Pfam" id="PF13343">
    <property type="entry name" value="SBP_bac_6"/>
    <property type="match status" value="1"/>
</dbReference>
<dbReference type="RefSeq" id="WP_128466657.1">
    <property type="nucleotide sequence ID" value="NZ_CP035108.1"/>
</dbReference>